<reference evidence="2" key="2">
    <citation type="journal article" date="2020" name="Nat. Commun.">
        <title>Large-scale genome sequencing of mycorrhizal fungi provides insights into the early evolution of symbiotic traits.</title>
        <authorList>
            <person name="Miyauchi S."/>
            <person name="Kiss E."/>
            <person name="Kuo A."/>
            <person name="Drula E."/>
            <person name="Kohler A."/>
            <person name="Sanchez-Garcia M."/>
            <person name="Morin E."/>
            <person name="Andreopoulos B."/>
            <person name="Barry K.W."/>
            <person name="Bonito G."/>
            <person name="Buee M."/>
            <person name="Carver A."/>
            <person name="Chen C."/>
            <person name="Cichocki N."/>
            <person name="Clum A."/>
            <person name="Culley D."/>
            <person name="Crous P.W."/>
            <person name="Fauchery L."/>
            <person name="Girlanda M."/>
            <person name="Hayes R.D."/>
            <person name="Keri Z."/>
            <person name="LaButti K."/>
            <person name="Lipzen A."/>
            <person name="Lombard V."/>
            <person name="Magnuson J."/>
            <person name="Maillard F."/>
            <person name="Murat C."/>
            <person name="Nolan M."/>
            <person name="Ohm R.A."/>
            <person name="Pangilinan J."/>
            <person name="Pereira M.F."/>
            <person name="Perotto S."/>
            <person name="Peter M."/>
            <person name="Pfister S."/>
            <person name="Riley R."/>
            <person name="Sitrit Y."/>
            <person name="Stielow J.B."/>
            <person name="Szollosi G."/>
            <person name="Zifcakova L."/>
            <person name="Stursova M."/>
            <person name="Spatafora J.W."/>
            <person name="Tedersoo L."/>
            <person name="Vaario L.M."/>
            <person name="Yamada A."/>
            <person name="Yan M."/>
            <person name="Wang P."/>
            <person name="Xu J."/>
            <person name="Bruns T."/>
            <person name="Baldrian P."/>
            <person name="Vilgalys R."/>
            <person name="Dunand C."/>
            <person name="Henrissat B."/>
            <person name="Grigoriev I.V."/>
            <person name="Hibbett D."/>
            <person name="Nagy L.G."/>
            <person name="Martin F.M."/>
        </authorList>
    </citation>
    <scope>NUCLEOTIDE SEQUENCE</scope>
    <source>
        <strain evidence="2">Prilba</strain>
    </source>
</reference>
<keyword evidence="1" id="KW-0472">Membrane</keyword>
<reference evidence="2" key="1">
    <citation type="submission" date="2019-10" db="EMBL/GenBank/DDBJ databases">
        <authorList>
            <consortium name="DOE Joint Genome Institute"/>
            <person name="Kuo A."/>
            <person name="Miyauchi S."/>
            <person name="Kiss E."/>
            <person name="Drula E."/>
            <person name="Kohler A."/>
            <person name="Sanchez-Garcia M."/>
            <person name="Andreopoulos B."/>
            <person name="Barry K.W."/>
            <person name="Bonito G."/>
            <person name="Buee M."/>
            <person name="Carver A."/>
            <person name="Chen C."/>
            <person name="Cichocki N."/>
            <person name="Clum A."/>
            <person name="Culley D."/>
            <person name="Crous P.W."/>
            <person name="Fauchery L."/>
            <person name="Girlanda M."/>
            <person name="Hayes R."/>
            <person name="Keri Z."/>
            <person name="LaButti K."/>
            <person name="Lipzen A."/>
            <person name="Lombard V."/>
            <person name="Magnuson J."/>
            <person name="Maillard F."/>
            <person name="Morin E."/>
            <person name="Murat C."/>
            <person name="Nolan M."/>
            <person name="Ohm R."/>
            <person name="Pangilinan J."/>
            <person name="Pereira M."/>
            <person name="Perotto S."/>
            <person name="Peter M."/>
            <person name="Riley R."/>
            <person name="Sitrit Y."/>
            <person name="Stielow B."/>
            <person name="Szollosi G."/>
            <person name="Zifcakova L."/>
            <person name="Stursova M."/>
            <person name="Spatafora J.W."/>
            <person name="Tedersoo L."/>
            <person name="Vaario L.-M."/>
            <person name="Yamada A."/>
            <person name="Yan M."/>
            <person name="Wang P."/>
            <person name="Xu J."/>
            <person name="Bruns T."/>
            <person name="Baldrian P."/>
            <person name="Vilgalys R."/>
            <person name="Henrissat B."/>
            <person name="Grigoriev I.V."/>
            <person name="Hibbett D."/>
            <person name="Nagy L.G."/>
            <person name="Martin F.M."/>
        </authorList>
    </citation>
    <scope>NUCLEOTIDE SEQUENCE</scope>
    <source>
        <strain evidence="2">Prilba</strain>
    </source>
</reference>
<feature type="transmembrane region" description="Helical" evidence="1">
    <location>
        <begin position="144"/>
        <end position="167"/>
    </location>
</feature>
<proteinExistence type="predicted"/>
<protein>
    <submittedName>
        <fullName evidence="2">Uncharacterized protein</fullName>
    </submittedName>
</protein>
<dbReference type="AlphaFoldDB" id="A0A9P5JU92"/>
<accession>A0A9P5JU92</accession>
<evidence type="ECO:0000256" key="1">
    <source>
        <dbReference type="SAM" id="Phobius"/>
    </source>
</evidence>
<gene>
    <name evidence="2" type="ORF">DFH94DRAFT_824731</name>
</gene>
<keyword evidence="1" id="KW-0812">Transmembrane</keyword>
<name>A0A9P5JU92_9AGAM</name>
<evidence type="ECO:0000313" key="2">
    <source>
        <dbReference type="EMBL" id="KAF8464791.1"/>
    </source>
</evidence>
<organism evidence="2 3">
    <name type="scientific">Russula ochroleuca</name>
    <dbReference type="NCBI Taxonomy" id="152965"/>
    <lineage>
        <taxon>Eukaryota</taxon>
        <taxon>Fungi</taxon>
        <taxon>Dikarya</taxon>
        <taxon>Basidiomycota</taxon>
        <taxon>Agaricomycotina</taxon>
        <taxon>Agaricomycetes</taxon>
        <taxon>Russulales</taxon>
        <taxon>Russulaceae</taxon>
        <taxon>Russula</taxon>
    </lineage>
</organism>
<sequence length="245" mass="26366">MTRVRRGRDTDGVVMPGASLRILELFGLLESTCWDFLGDAADSWKGRQGARSAGTVLGGRQGKGLDAGHAGLCATPILLPTEEKAVLSVGPARPVPIQWNVAIITNCDNSDYASLSTPRFAPTSSLKLICTEGRRRCPGRLSTLIWAMAYAALAIISLVLFILLLGVHHDMGHLHTSLDWCGGGGPHWANNPAGVPVVTTVTATVDDKDPGIRQGGNERPMQWGTCEHEVWWHSGPYHEQEAART</sequence>
<dbReference type="EMBL" id="WHVB01000052">
    <property type="protein sequence ID" value="KAF8464791.1"/>
    <property type="molecule type" value="Genomic_DNA"/>
</dbReference>
<keyword evidence="1" id="KW-1133">Transmembrane helix</keyword>
<dbReference type="Proteomes" id="UP000759537">
    <property type="component" value="Unassembled WGS sequence"/>
</dbReference>
<comment type="caution">
    <text evidence="2">The sequence shown here is derived from an EMBL/GenBank/DDBJ whole genome shotgun (WGS) entry which is preliminary data.</text>
</comment>
<keyword evidence="3" id="KW-1185">Reference proteome</keyword>
<evidence type="ECO:0000313" key="3">
    <source>
        <dbReference type="Proteomes" id="UP000759537"/>
    </source>
</evidence>